<proteinExistence type="predicted"/>
<gene>
    <name evidence="2" type="ORF">ANN_26117</name>
</gene>
<evidence type="ECO:0000313" key="3">
    <source>
        <dbReference type="Proteomes" id="UP001148838"/>
    </source>
</evidence>
<keyword evidence="3" id="KW-1185">Reference proteome</keyword>
<feature type="transmembrane region" description="Helical" evidence="1">
    <location>
        <begin position="55"/>
        <end position="73"/>
    </location>
</feature>
<evidence type="ECO:0000256" key="1">
    <source>
        <dbReference type="SAM" id="Phobius"/>
    </source>
</evidence>
<evidence type="ECO:0000313" key="2">
    <source>
        <dbReference type="EMBL" id="KAJ4429116.1"/>
    </source>
</evidence>
<accession>A0ABQ8S523</accession>
<keyword evidence="1" id="KW-0472">Membrane</keyword>
<organism evidence="2 3">
    <name type="scientific">Periplaneta americana</name>
    <name type="common">American cockroach</name>
    <name type="synonym">Blatta americana</name>
    <dbReference type="NCBI Taxonomy" id="6978"/>
    <lineage>
        <taxon>Eukaryota</taxon>
        <taxon>Metazoa</taxon>
        <taxon>Ecdysozoa</taxon>
        <taxon>Arthropoda</taxon>
        <taxon>Hexapoda</taxon>
        <taxon>Insecta</taxon>
        <taxon>Pterygota</taxon>
        <taxon>Neoptera</taxon>
        <taxon>Polyneoptera</taxon>
        <taxon>Dictyoptera</taxon>
        <taxon>Blattodea</taxon>
        <taxon>Blattoidea</taxon>
        <taxon>Blattidae</taxon>
        <taxon>Blattinae</taxon>
        <taxon>Periplaneta</taxon>
    </lineage>
</organism>
<dbReference type="Proteomes" id="UP001148838">
    <property type="component" value="Unassembled WGS sequence"/>
</dbReference>
<comment type="caution">
    <text evidence="2">The sequence shown here is derived from an EMBL/GenBank/DDBJ whole genome shotgun (WGS) entry which is preliminary data.</text>
</comment>
<keyword evidence="1" id="KW-1133">Transmembrane helix</keyword>
<protein>
    <submittedName>
        <fullName evidence="2">Uncharacterized protein</fullName>
    </submittedName>
</protein>
<dbReference type="EMBL" id="JAJSOF020000036">
    <property type="protein sequence ID" value="KAJ4429116.1"/>
    <property type="molecule type" value="Genomic_DNA"/>
</dbReference>
<sequence>MTVLLRHVERQRYHTGLWRGGFEPSTRGVTASVRPSVSEDEVQTVSATTIDNRRYILLVLALIAVAAAQYPYYAGYYGTGYYGAYAHPYAYSGLGYGIYGR</sequence>
<keyword evidence="1" id="KW-0812">Transmembrane</keyword>
<name>A0ABQ8S523_PERAM</name>
<reference evidence="2 3" key="1">
    <citation type="journal article" date="2022" name="Allergy">
        <title>Genome assembly and annotation of Periplaneta americana reveal a comprehensive cockroach allergen profile.</title>
        <authorList>
            <person name="Wang L."/>
            <person name="Xiong Q."/>
            <person name="Saelim N."/>
            <person name="Wang L."/>
            <person name="Nong W."/>
            <person name="Wan A.T."/>
            <person name="Shi M."/>
            <person name="Liu X."/>
            <person name="Cao Q."/>
            <person name="Hui J.H.L."/>
            <person name="Sookrung N."/>
            <person name="Leung T.F."/>
            <person name="Tungtrongchitr A."/>
            <person name="Tsui S.K.W."/>
        </authorList>
    </citation>
    <scope>NUCLEOTIDE SEQUENCE [LARGE SCALE GENOMIC DNA]</scope>
    <source>
        <strain evidence="2">PWHHKU_190912</strain>
    </source>
</reference>